<feature type="transmembrane region" description="Helical" evidence="5">
    <location>
        <begin position="212"/>
        <end position="229"/>
    </location>
</feature>
<comment type="caution">
    <text evidence="7">The sequence shown here is derived from an EMBL/GenBank/DDBJ whole genome shotgun (WGS) entry which is preliminary data.</text>
</comment>
<organism evidence="7 8">
    <name type="scientific">Neopusillimonas maritima</name>
    <dbReference type="NCBI Taxonomy" id="2026239"/>
    <lineage>
        <taxon>Bacteria</taxon>
        <taxon>Pseudomonadati</taxon>
        <taxon>Pseudomonadota</taxon>
        <taxon>Betaproteobacteria</taxon>
        <taxon>Burkholderiales</taxon>
        <taxon>Alcaligenaceae</taxon>
        <taxon>Neopusillimonas</taxon>
    </lineage>
</organism>
<dbReference type="RefSeq" id="WP_119515927.1">
    <property type="nucleotide sequence ID" value="NZ_NQYH01000004.1"/>
</dbReference>
<name>A0A3A1YUS3_9BURK</name>
<dbReference type="InterPro" id="IPR020846">
    <property type="entry name" value="MFS_dom"/>
</dbReference>
<feature type="transmembrane region" description="Helical" evidence="5">
    <location>
        <begin position="309"/>
        <end position="327"/>
    </location>
</feature>
<evidence type="ECO:0000313" key="8">
    <source>
        <dbReference type="Proteomes" id="UP000266206"/>
    </source>
</evidence>
<evidence type="ECO:0000259" key="6">
    <source>
        <dbReference type="PROSITE" id="PS50850"/>
    </source>
</evidence>
<dbReference type="InterPro" id="IPR011701">
    <property type="entry name" value="MFS"/>
</dbReference>
<sequence length="490" mass="50888">MSGSSDQASWGELLSGRNGLRSLAVAGGVALHAINVYIAVTILPSVVRDIGGLEYYAWNMTLFVAASIMSSALSAKANDVFGLKKAFLVAIAIFSVGTATCALAPSMFWMLVGRTVQGAGGGLLLGLCYSSIRVVFEERLWPRAVGLTSSMWGVSTLSGPAIGGIFAQSGNWRWAYGAILPVAFGLAWLVMTQINASTTGSTNAPSQRIRVPVGKIALVVLSVLVVSMGSLSTHVGWNALGVFVGLGIAALVARSDMNADIPLLPQGSYSLREAMGGIYACVALISVSITVEVFIPYFLQVVHGYEPLAAGYLTALMSIGWTLGSIFSSGRRPATAKWLLRAGPATIAVSLAALAVLMPMLHLTQTYWLWVMLAPLFGVGLGIGISWPHLLSQVFRSAPAGQESIASGSVITVQLFALAMGSTIAGMIVNAAGITDPGGVQGAQSAAYALLFAFALAPGAAFFIIGRVIQAKAETDARAAARAMAQEITP</sequence>
<accession>A0A3A1YUS3</accession>
<dbReference type="SUPFAM" id="SSF103473">
    <property type="entry name" value="MFS general substrate transporter"/>
    <property type="match status" value="1"/>
</dbReference>
<dbReference type="PROSITE" id="PS50850">
    <property type="entry name" value="MFS"/>
    <property type="match status" value="1"/>
</dbReference>
<evidence type="ECO:0000256" key="5">
    <source>
        <dbReference type="SAM" id="Phobius"/>
    </source>
</evidence>
<dbReference type="InterPro" id="IPR036259">
    <property type="entry name" value="MFS_trans_sf"/>
</dbReference>
<keyword evidence="3 5" id="KW-1133">Transmembrane helix</keyword>
<evidence type="ECO:0000256" key="3">
    <source>
        <dbReference type="ARBA" id="ARBA00022989"/>
    </source>
</evidence>
<dbReference type="PRINTS" id="PR01035">
    <property type="entry name" value="TCRTETA"/>
</dbReference>
<evidence type="ECO:0000256" key="1">
    <source>
        <dbReference type="ARBA" id="ARBA00004141"/>
    </source>
</evidence>
<dbReference type="PANTHER" id="PTHR23501:SF154">
    <property type="entry name" value="MULTIDRUG-EFFLUX TRANSPORTER RV1634-RELATED"/>
    <property type="match status" value="1"/>
</dbReference>
<protein>
    <submittedName>
        <fullName evidence="7">MFS transporter</fullName>
    </submittedName>
</protein>
<dbReference type="InterPro" id="IPR001958">
    <property type="entry name" value="Tet-R_TetA/multi-R_MdtG-like"/>
</dbReference>
<dbReference type="Pfam" id="PF07690">
    <property type="entry name" value="MFS_1"/>
    <property type="match status" value="1"/>
</dbReference>
<feature type="transmembrane region" description="Helical" evidence="5">
    <location>
        <begin position="23"/>
        <end position="43"/>
    </location>
</feature>
<feature type="transmembrane region" description="Helical" evidence="5">
    <location>
        <begin position="367"/>
        <end position="390"/>
    </location>
</feature>
<feature type="transmembrane region" description="Helical" evidence="5">
    <location>
        <begin position="118"/>
        <end position="136"/>
    </location>
</feature>
<gene>
    <name evidence="7" type="ORF">CJP73_07085</name>
</gene>
<dbReference type="OrthoDB" id="9807274at2"/>
<dbReference type="GO" id="GO:0005886">
    <property type="term" value="C:plasma membrane"/>
    <property type="evidence" value="ECO:0007669"/>
    <property type="project" value="TreeGrafter"/>
</dbReference>
<feature type="transmembrane region" description="Helical" evidence="5">
    <location>
        <begin position="235"/>
        <end position="253"/>
    </location>
</feature>
<proteinExistence type="predicted"/>
<dbReference type="AlphaFoldDB" id="A0A3A1YUS3"/>
<keyword evidence="2 5" id="KW-0812">Transmembrane</keyword>
<evidence type="ECO:0000313" key="7">
    <source>
        <dbReference type="EMBL" id="RIY41286.1"/>
    </source>
</evidence>
<feature type="transmembrane region" description="Helical" evidence="5">
    <location>
        <begin position="55"/>
        <end position="75"/>
    </location>
</feature>
<feature type="transmembrane region" description="Helical" evidence="5">
    <location>
        <begin position="339"/>
        <end position="361"/>
    </location>
</feature>
<feature type="transmembrane region" description="Helical" evidence="5">
    <location>
        <begin position="274"/>
        <end position="297"/>
    </location>
</feature>
<dbReference type="GO" id="GO:0022857">
    <property type="term" value="F:transmembrane transporter activity"/>
    <property type="evidence" value="ECO:0007669"/>
    <property type="project" value="InterPro"/>
</dbReference>
<evidence type="ECO:0000256" key="2">
    <source>
        <dbReference type="ARBA" id="ARBA00022692"/>
    </source>
</evidence>
<dbReference type="Gene3D" id="1.20.1720.10">
    <property type="entry name" value="Multidrug resistance protein D"/>
    <property type="match status" value="1"/>
</dbReference>
<keyword evidence="4 5" id="KW-0472">Membrane</keyword>
<reference evidence="7 8" key="1">
    <citation type="submission" date="2017-08" db="EMBL/GenBank/DDBJ databases">
        <title>Pusillimonas indicus sp. nov., a member of the family Alcaligenaceae isolated from surface seawater.</title>
        <authorList>
            <person name="Li J."/>
        </authorList>
    </citation>
    <scope>NUCLEOTIDE SEQUENCE [LARGE SCALE GENOMIC DNA]</scope>
    <source>
        <strain evidence="7 8">L52-1-41</strain>
    </source>
</reference>
<feature type="transmembrane region" description="Helical" evidence="5">
    <location>
        <begin position="411"/>
        <end position="434"/>
    </location>
</feature>
<comment type="subcellular location">
    <subcellularLocation>
        <location evidence="1">Membrane</location>
        <topology evidence="1">Multi-pass membrane protein</topology>
    </subcellularLocation>
</comment>
<feature type="domain" description="Major facilitator superfamily (MFS) profile" evidence="6">
    <location>
        <begin position="21"/>
        <end position="461"/>
    </location>
</feature>
<feature type="transmembrane region" description="Helical" evidence="5">
    <location>
        <begin position="87"/>
        <end position="112"/>
    </location>
</feature>
<dbReference type="PANTHER" id="PTHR23501">
    <property type="entry name" value="MAJOR FACILITATOR SUPERFAMILY"/>
    <property type="match status" value="1"/>
</dbReference>
<evidence type="ECO:0000256" key="4">
    <source>
        <dbReference type="ARBA" id="ARBA00023136"/>
    </source>
</evidence>
<dbReference type="Proteomes" id="UP000266206">
    <property type="component" value="Unassembled WGS sequence"/>
</dbReference>
<feature type="transmembrane region" description="Helical" evidence="5">
    <location>
        <begin position="148"/>
        <end position="167"/>
    </location>
</feature>
<feature type="transmembrane region" description="Helical" evidence="5">
    <location>
        <begin position="173"/>
        <end position="191"/>
    </location>
</feature>
<dbReference type="Gene3D" id="1.20.1250.20">
    <property type="entry name" value="MFS general substrate transporter like domains"/>
    <property type="match status" value="1"/>
</dbReference>
<feature type="transmembrane region" description="Helical" evidence="5">
    <location>
        <begin position="446"/>
        <end position="469"/>
    </location>
</feature>
<dbReference type="EMBL" id="NQYH01000004">
    <property type="protein sequence ID" value="RIY41286.1"/>
    <property type="molecule type" value="Genomic_DNA"/>
</dbReference>